<dbReference type="KEGG" id="ddt:AAY81_00785"/>
<proteinExistence type="predicted"/>
<evidence type="ECO:0000313" key="3">
    <source>
        <dbReference type="Proteomes" id="UP000182975"/>
    </source>
</evidence>
<name>A0A172RWE9_9ACTN</name>
<accession>A0A172RWE9</accession>
<keyword evidence="1" id="KW-1133">Transmembrane helix</keyword>
<dbReference type="RefSeq" id="WP_066660183.1">
    <property type="nucleotide sequence ID" value="NZ_FOEC01000001.1"/>
</dbReference>
<keyword evidence="1" id="KW-0472">Membrane</keyword>
<feature type="transmembrane region" description="Helical" evidence="1">
    <location>
        <begin position="43"/>
        <end position="65"/>
    </location>
</feature>
<dbReference type="STRING" id="79604.AAY81_00785"/>
<dbReference type="AlphaFoldDB" id="A0A172RWE9"/>
<organism evidence="2 3">
    <name type="scientific">Denitrobacterium detoxificans</name>
    <dbReference type="NCBI Taxonomy" id="79604"/>
    <lineage>
        <taxon>Bacteria</taxon>
        <taxon>Bacillati</taxon>
        <taxon>Actinomycetota</taxon>
        <taxon>Coriobacteriia</taxon>
        <taxon>Eggerthellales</taxon>
        <taxon>Eggerthellaceae</taxon>
        <taxon>Denitrobacterium</taxon>
    </lineage>
</organism>
<evidence type="ECO:0000313" key="2">
    <source>
        <dbReference type="EMBL" id="SEO46642.1"/>
    </source>
</evidence>
<keyword evidence="1" id="KW-0812">Transmembrane</keyword>
<dbReference type="EMBL" id="FOEC01000001">
    <property type="protein sequence ID" value="SEO46642.1"/>
    <property type="molecule type" value="Genomic_DNA"/>
</dbReference>
<keyword evidence="3" id="KW-1185">Reference proteome</keyword>
<evidence type="ECO:0000256" key="1">
    <source>
        <dbReference type="SAM" id="Phobius"/>
    </source>
</evidence>
<sequence>MSHRENRQRAHSAKTERATGRIAGVLLQSEMIACVADSSARDFLVTFLVAAGLFIGTPLALFMLFG</sequence>
<reference evidence="3" key="1">
    <citation type="submission" date="2016-10" db="EMBL/GenBank/DDBJ databases">
        <authorList>
            <person name="Varghese N."/>
        </authorList>
    </citation>
    <scope>NUCLEOTIDE SEQUENCE [LARGE SCALE GENOMIC DNA]</scope>
    <source>
        <strain evidence="3">DSM 21843</strain>
    </source>
</reference>
<dbReference type="Proteomes" id="UP000182975">
    <property type="component" value="Unassembled WGS sequence"/>
</dbReference>
<gene>
    <name evidence="2" type="ORF">SAMN02910314_00354</name>
</gene>
<protein>
    <submittedName>
        <fullName evidence="2">Uncharacterized protein</fullName>
    </submittedName>
</protein>